<keyword evidence="1" id="KW-1185">Reference proteome</keyword>
<evidence type="ECO:0000313" key="1">
    <source>
        <dbReference type="Proteomes" id="UP000887563"/>
    </source>
</evidence>
<evidence type="ECO:0000313" key="2">
    <source>
        <dbReference type="WBParaSite" id="Minc3s00628g15321"/>
    </source>
</evidence>
<name>A0A914LLC3_MELIC</name>
<proteinExistence type="predicted"/>
<dbReference type="WBParaSite" id="Minc3s00628g15321">
    <property type="protein sequence ID" value="Minc3s00628g15321"/>
    <property type="gene ID" value="Minc3s00628g15321"/>
</dbReference>
<dbReference type="AlphaFoldDB" id="A0A914LLC3"/>
<sequence>MRHDELLGRAYILVKKKENLFLKIKIRKSSKLTWFSLSNNVHARLLFLAFGIHSCRVTVTGAMVHVWVVIELSGHQSVHVHVHLSLFSIDVRHGRINFLFFLLPLRLIGWQIFVFFLSQQHIILVTDGLPCSFMKFTARVDALRRFAFGLLVSFDGDVPLRVINPIRQMFRAEAVFLHLDHSSHLDLLRSV</sequence>
<organism evidence="1 2">
    <name type="scientific">Meloidogyne incognita</name>
    <name type="common">Southern root-knot nematode worm</name>
    <name type="synonym">Oxyuris incognita</name>
    <dbReference type="NCBI Taxonomy" id="6306"/>
    <lineage>
        <taxon>Eukaryota</taxon>
        <taxon>Metazoa</taxon>
        <taxon>Ecdysozoa</taxon>
        <taxon>Nematoda</taxon>
        <taxon>Chromadorea</taxon>
        <taxon>Rhabditida</taxon>
        <taxon>Tylenchina</taxon>
        <taxon>Tylenchomorpha</taxon>
        <taxon>Tylenchoidea</taxon>
        <taxon>Meloidogynidae</taxon>
        <taxon>Meloidogyninae</taxon>
        <taxon>Meloidogyne</taxon>
        <taxon>Meloidogyne incognita group</taxon>
    </lineage>
</organism>
<accession>A0A914LLC3</accession>
<dbReference type="Proteomes" id="UP000887563">
    <property type="component" value="Unplaced"/>
</dbReference>
<reference evidence="2" key="1">
    <citation type="submission" date="2022-11" db="UniProtKB">
        <authorList>
            <consortium name="WormBaseParasite"/>
        </authorList>
    </citation>
    <scope>IDENTIFICATION</scope>
</reference>
<protein>
    <submittedName>
        <fullName evidence="2">Uncharacterized protein</fullName>
    </submittedName>
</protein>